<organism evidence="8 9">
    <name type="scientific">Lachancea nothofagi CBS 11611</name>
    <dbReference type="NCBI Taxonomy" id="1266666"/>
    <lineage>
        <taxon>Eukaryota</taxon>
        <taxon>Fungi</taxon>
        <taxon>Dikarya</taxon>
        <taxon>Ascomycota</taxon>
        <taxon>Saccharomycotina</taxon>
        <taxon>Saccharomycetes</taxon>
        <taxon>Saccharomycetales</taxon>
        <taxon>Saccharomycetaceae</taxon>
        <taxon>Lachancea</taxon>
    </lineage>
</organism>
<dbReference type="Gene3D" id="2.40.100.10">
    <property type="entry name" value="Cyclophilin-like"/>
    <property type="match status" value="1"/>
</dbReference>
<dbReference type="GO" id="GO:0016018">
    <property type="term" value="F:cyclosporin A binding"/>
    <property type="evidence" value="ECO:0007669"/>
    <property type="project" value="TreeGrafter"/>
</dbReference>
<keyword evidence="5" id="KW-0472">Membrane</keyword>
<keyword evidence="9" id="KW-1185">Reference proteome</keyword>
<dbReference type="EC" id="5.2.1.8" evidence="2"/>
<dbReference type="GO" id="GO:0005783">
    <property type="term" value="C:endoplasmic reticulum"/>
    <property type="evidence" value="ECO:0007669"/>
    <property type="project" value="TreeGrafter"/>
</dbReference>
<dbReference type="PANTHER" id="PTHR11071">
    <property type="entry name" value="PEPTIDYL-PROLYL CIS-TRANS ISOMERASE"/>
    <property type="match status" value="1"/>
</dbReference>
<keyword evidence="4" id="KW-0413">Isomerase</keyword>
<dbReference type="GO" id="GO:0003755">
    <property type="term" value="F:peptidyl-prolyl cis-trans isomerase activity"/>
    <property type="evidence" value="ECO:0007669"/>
    <property type="project" value="UniProtKB-KW"/>
</dbReference>
<evidence type="ECO:0000256" key="6">
    <source>
        <dbReference type="SAM" id="SignalP"/>
    </source>
</evidence>
<evidence type="ECO:0000259" key="7">
    <source>
        <dbReference type="PROSITE" id="PS50072"/>
    </source>
</evidence>
<dbReference type="PANTHER" id="PTHR11071:SF568">
    <property type="entry name" value="PEPTIDYL-PROLYL CIS-TRANS ISOMERASE CPR4-RELATED"/>
    <property type="match status" value="1"/>
</dbReference>
<dbReference type="GO" id="GO:0006457">
    <property type="term" value="P:protein folding"/>
    <property type="evidence" value="ECO:0007669"/>
    <property type="project" value="InterPro"/>
</dbReference>
<dbReference type="PROSITE" id="PS00170">
    <property type="entry name" value="CSA_PPIASE_1"/>
    <property type="match status" value="1"/>
</dbReference>
<dbReference type="Proteomes" id="UP000189911">
    <property type="component" value="Chromosome A"/>
</dbReference>
<gene>
    <name evidence="8" type="ORF">LANO_0A01596G</name>
</gene>
<dbReference type="PRINTS" id="PR00153">
    <property type="entry name" value="CSAPPISMRASE"/>
</dbReference>
<keyword evidence="3" id="KW-0697">Rotamase</keyword>
<feature type="chain" id="PRO_5009235624" description="peptidylprolyl isomerase" evidence="6">
    <location>
        <begin position="20"/>
        <end position="312"/>
    </location>
</feature>
<feature type="transmembrane region" description="Helical" evidence="5">
    <location>
        <begin position="275"/>
        <end position="293"/>
    </location>
</feature>
<dbReference type="OrthoDB" id="193499at2759"/>
<dbReference type="InterPro" id="IPR020892">
    <property type="entry name" value="Cyclophilin-type_PPIase_CS"/>
</dbReference>
<keyword evidence="6" id="KW-0732">Signal</keyword>
<dbReference type="SUPFAM" id="SSF50891">
    <property type="entry name" value="Cyclophilin-like"/>
    <property type="match status" value="1"/>
</dbReference>
<feature type="signal peptide" evidence="6">
    <location>
        <begin position="1"/>
        <end position="19"/>
    </location>
</feature>
<dbReference type="AlphaFoldDB" id="A0A1G4IMT2"/>
<evidence type="ECO:0000256" key="1">
    <source>
        <dbReference type="ARBA" id="ARBA00000971"/>
    </source>
</evidence>
<keyword evidence="5" id="KW-1133">Transmembrane helix</keyword>
<feature type="domain" description="PPIase cyclophilin-type" evidence="7">
    <location>
        <begin position="44"/>
        <end position="217"/>
    </location>
</feature>
<evidence type="ECO:0000256" key="5">
    <source>
        <dbReference type="SAM" id="Phobius"/>
    </source>
</evidence>
<dbReference type="EMBL" id="LT598449">
    <property type="protein sequence ID" value="SCU77912.1"/>
    <property type="molecule type" value="Genomic_DNA"/>
</dbReference>
<name>A0A1G4IMT2_9SACH</name>
<dbReference type="InterPro" id="IPR002130">
    <property type="entry name" value="Cyclophilin-type_PPIase_dom"/>
</dbReference>
<sequence length="312" mass="35486">MLTKYLLWTVYAVIGLVNAAQITNGKTYEPNPPVTHRVFFTIEYTDKDTEKLQELDITMELYGTVVPRTVDNFAKIAKGVTAVMRGKDEKTERFTLGYQDSLFHRVVPNFIIQGGDILPGVSSFNIYGGLHFEDENFTLKHDRPGRMSMANLDKPDTNASQFFIVTSSDPQTHLDGKHVVFGQVVAGLDELMQKVQFVEVDGDYKPLKDILLKYALVEELQITTKEELHQDWLVRLQKYQNGDVTQGTTMDFTLAQGQKEEAIMRDEKYAQLHHPAVKVALGFAILLVIYLLVRNRARIFGRSAKIVSMRHD</sequence>
<evidence type="ECO:0000313" key="8">
    <source>
        <dbReference type="EMBL" id="SCU77912.1"/>
    </source>
</evidence>
<evidence type="ECO:0000256" key="4">
    <source>
        <dbReference type="ARBA" id="ARBA00023235"/>
    </source>
</evidence>
<proteinExistence type="predicted"/>
<dbReference type="GO" id="GO:0000324">
    <property type="term" value="C:fungal-type vacuole"/>
    <property type="evidence" value="ECO:0007669"/>
    <property type="project" value="TreeGrafter"/>
</dbReference>
<evidence type="ECO:0000256" key="3">
    <source>
        <dbReference type="ARBA" id="ARBA00023110"/>
    </source>
</evidence>
<dbReference type="PROSITE" id="PS50072">
    <property type="entry name" value="CSA_PPIASE_2"/>
    <property type="match status" value="1"/>
</dbReference>
<protein>
    <recommendedName>
        <fullName evidence="2">peptidylprolyl isomerase</fullName>
        <ecNumber evidence="2">5.2.1.8</ecNumber>
    </recommendedName>
</protein>
<evidence type="ECO:0000313" key="9">
    <source>
        <dbReference type="Proteomes" id="UP000189911"/>
    </source>
</evidence>
<reference evidence="9" key="1">
    <citation type="submission" date="2016-03" db="EMBL/GenBank/DDBJ databases">
        <authorList>
            <person name="Devillers Hugo."/>
        </authorList>
    </citation>
    <scope>NUCLEOTIDE SEQUENCE [LARGE SCALE GENOMIC DNA]</scope>
</reference>
<comment type="catalytic activity">
    <reaction evidence="1">
        <text>[protein]-peptidylproline (omega=180) = [protein]-peptidylproline (omega=0)</text>
        <dbReference type="Rhea" id="RHEA:16237"/>
        <dbReference type="Rhea" id="RHEA-COMP:10747"/>
        <dbReference type="Rhea" id="RHEA-COMP:10748"/>
        <dbReference type="ChEBI" id="CHEBI:83833"/>
        <dbReference type="ChEBI" id="CHEBI:83834"/>
        <dbReference type="EC" id="5.2.1.8"/>
    </reaction>
</comment>
<dbReference type="Pfam" id="PF00160">
    <property type="entry name" value="Pro_isomerase"/>
    <property type="match status" value="1"/>
</dbReference>
<accession>A0A1G4IMT2</accession>
<dbReference type="InterPro" id="IPR029000">
    <property type="entry name" value="Cyclophilin-like_dom_sf"/>
</dbReference>
<evidence type="ECO:0000256" key="2">
    <source>
        <dbReference type="ARBA" id="ARBA00013194"/>
    </source>
</evidence>
<keyword evidence="5" id="KW-0812">Transmembrane</keyword>